<dbReference type="Proteomes" id="UP000222862">
    <property type="component" value="Unassembled WGS sequence"/>
</dbReference>
<reference evidence="2 3" key="1">
    <citation type="submission" date="2017-06" db="EMBL/GenBank/DDBJ databases">
        <title>Genome sequencing of Fusobacterium nucleatum subsp. polymorphum KCOM 1232 (=ChDC F37).</title>
        <authorList>
            <person name="Kook J.-K."/>
            <person name="Park S.-N."/>
            <person name="Lim Y.K."/>
            <person name="Roh H."/>
        </authorList>
    </citation>
    <scope>NUCLEOTIDE SEQUENCE [LARGE SCALE GENOMIC DNA]</scope>
    <source>
        <strain evidence="3">KCOM 1232 ( ChDC F37)</strain>
    </source>
</reference>
<organism evidence="2 3">
    <name type="scientific">Fusobacterium nucleatum subsp. polymorphum</name>
    <name type="common">Fusobacterium polymorphum</name>
    <dbReference type="NCBI Taxonomy" id="76857"/>
    <lineage>
        <taxon>Bacteria</taxon>
        <taxon>Fusobacteriati</taxon>
        <taxon>Fusobacteriota</taxon>
        <taxon>Fusobacteriia</taxon>
        <taxon>Fusobacteriales</taxon>
        <taxon>Fusobacteriaceae</taxon>
        <taxon>Fusobacterium</taxon>
    </lineage>
</organism>
<protein>
    <submittedName>
        <fullName evidence="2">Uncharacterized protein</fullName>
    </submittedName>
</protein>
<evidence type="ECO:0000313" key="2">
    <source>
        <dbReference type="EMBL" id="PGH21764.1"/>
    </source>
</evidence>
<accession>A0A2B7YCG0</accession>
<feature type="transmembrane region" description="Helical" evidence="1">
    <location>
        <begin position="51"/>
        <end position="74"/>
    </location>
</feature>
<dbReference type="EMBL" id="NJGI01000001">
    <property type="protein sequence ID" value="PGH21764.1"/>
    <property type="molecule type" value="Genomic_DNA"/>
</dbReference>
<comment type="caution">
    <text evidence="2">The sequence shown here is derived from an EMBL/GenBank/DDBJ whole genome shotgun (WGS) entry which is preliminary data.</text>
</comment>
<sequence length="119" mass="13787">MIPLIGLLFSFLFEIKFKRELVFTFASIGCFISISTNINDIEFNTEEMVKSYFIFALFRYIYSLFSAILLVFLYKSNIINIKLNGTSEEKFIILLATLGGFSAKLIPNIFEKYGEKYID</sequence>
<proteinExistence type="predicted"/>
<evidence type="ECO:0000256" key="1">
    <source>
        <dbReference type="SAM" id="Phobius"/>
    </source>
</evidence>
<feature type="transmembrane region" description="Helical" evidence="1">
    <location>
        <begin position="21"/>
        <end position="39"/>
    </location>
</feature>
<gene>
    <name evidence="2" type="ORF">RN96_00590</name>
</gene>
<name>A0A2B7YCG0_FUSNP</name>
<keyword evidence="1" id="KW-0812">Transmembrane</keyword>
<dbReference type="AlphaFoldDB" id="A0A2B7YCG0"/>
<evidence type="ECO:0000313" key="3">
    <source>
        <dbReference type="Proteomes" id="UP000222862"/>
    </source>
</evidence>
<keyword evidence="1" id="KW-1133">Transmembrane helix</keyword>
<keyword evidence="1" id="KW-0472">Membrane</keyword>